<dbReference type="Proteomes" id="UP000011944">
    <property type="component" value="Unassembled WGS sequence"/>
</dbReference>
<evidence type="ECO:0000313" key="2">
    <source>
        <dbReference type="Proteomes" id="UP000011944"/>
    </source>
</evidence>
<reference evidence="1 2" key="1">
    <citation type="submission" date="2012-10" db="EMBL/GenBank/DDBJ databases">
        <authorList>
            <person name="Strain E.A."/>
            <person name="Brown E."/>
            <person name="Allard M.W."/>
            <person name="Gonzalez-Escalona N."/>
            <person name="Timme R."/>
        </authorList>
    </citation>
    <scope>NUCLEOTIDE SEQUENCE [LARGE SCALE GENOMIC DNA]</scope>
    <source>
        <strain evidence="1 2">CFSAN001627</strain>
    </source>
</reference>
<accession>M1ZSI5</accession>
<organism evidence="1 2">
    <name type="scientific">Clostridium botulinum CFSAN001627</name>
    <dbReference type="NCBI Taxonomy" id="1232189"/>
    <lineage>
        <taxon>Bacteria</taxon>
        <taxon>Bacillati</taxon>
        <taxon>Bacillota</taxon>
        <taxon>Clostridia</taxon>
        <taxon>Eubacteriales</taxon>
        <taxon>Clostridiaceae</taxon>
        <taxon>Clostridium</taxon>
    </lineage>
</organism>
<gene>
    <name evidence="1" type="ORF">CFSAN001627_07527</name>
</gene>
<comment type="caution">
    <text evidence="1">The sequence shown here is derived from an EMBL/GenBank/DDBJ whole genome shotgun (WGS) entry which is preliminary data.</text>
</comment>
<name>M1ZSI5_CLOBO</name>
<evidence type="ECO:0000313" key="1">
    <source>
        <dbReference type="EMBL" id="EKN42321.1"/>
    </source>
</evidence>
<protein>
    <submittedName>
        <fullName evidence="1">Uncharacterized protein</fullName>
    </submittedName>
</protein>
<dbReference type="AlphaFoldDB" id="M1ZSI5"/>
<reference evidence="1 2" key="2">
    <citation type="submission" date="2013-03" db="EMBL/GenBank/DDBJ databases">
        <title>Diversity in Clostridium botulinum.</title>
        <authorList>
            <person name="Timme R.E."/>
            <person name="Allard M."/>
            <person name="Luo Y."/>
            <person name="Strain E."/>
            <person name="Gonzalez-Escalona N."/>
            <person name="Brown E."/>
        </authorList>
    </citation>
    <scope>NUCLEOTIDE SEQUENCE [LARGE SCALE GENOMIC DNA]</scope>
    <source>
        <strain evidence="1 2">CFSAN001627</strain>
    </source>
</reference>
<dbReference type="PATRIC" id="fig|1232189.3.peg.1207"/>
<sequence>MTLPKITQENVNIFIPLKASKISYRFAKEHHISQKQALLESYNSKTDEALERE</sequence>
<dbReference type="EMBL" id="AMXI01000427">
    <property type="protein sequence ID" value="EKN42321.1"/>
    <property type="molecule type" value="Genomic_DNA"/>
</dbReference>
<proteinExistence type="predicted"/>